<gene>
    <name evidence="3" type="ORF">GALMADRAFT_259983</name>
</gene>
<dbReference type="Gene3D" id="3.80.10.10">
    <property type="entry name" value="Ribonuclease Inhibitor"/>
    <property type="match status" value="1"/>
</dbReference>
<dbReference type="STRING" id="685588.A0A067SGR4"/>
<evidence type="ECO:0000259" key="2">
    <source>
        <dbReference type="PROSITE" id="PS50181"/>
    </source>
</evidence>
<name>A0A067SGR4_GALM3</name>
<feature type="region of interest" description="Disordered" evidence="1">
    <location>
        <begin position="499"/>
        <end position="527"/>
    </location>
</feature>
<feature type="compositionally biased region" description="Low complexity" evidence="1">
    <location>
        <begin position="512"/>
        <end position="523"/>
    </location>
</feature>
<evidence type="ECO:0000313" key="4">
    <source>
        <dbReference type="Proteomes" id="UP000027222"/>
    </source>
</evidence>
<proteinExistence type="predicted"/>
<dbReference type="OrthoDB" id="5354526at2759"/>
<evidence type="ECO:0000256" key="1">
    <source>
        <dbReference type="SAM" id="MobiDB-lite"/>
    </source>
</evidence>
<dbReference type="Proteomes" id="UP000027222">
    <property type="component" value="Unassembled WGS sequence"/>
</dbReference>
<dbReference type="EMBL" id="KL142430">
    <property type="protein sequence ID" value="KDR65923.1"/>
    <property type="molecule type" value="Genomic_DNA"/>
</dbReference>
<sequence length="571" mass="63177">MEFDEIPDDVWSSIFECVDEPAQLAVLMLTCQRFRALASRLLLRDIRWTQAYSTRRNLEAWKGGYRGMEVLPRKLTLGVPFELGSYGDGDNWYDSVPELQFYDMIHSRIPSFTGLVELVLDGTEISPYTYSVLAALPALRSLSVLNCTFSRLQAPGSVPNLPLHYYLHHYQEQAAPIFPFSTLPLTHLSLHNPKPSVPPHLSGDNGTSHHPIHLITASSLTSLSITWTGSLAAIYARRHWPLPALRELEVIMPTLTRDLVDSLVNFVHACSLGPRISLCIQNHELSDQQISSVQIPLVGVWRYEGPLGLQVESFCSPLPTPASASAPAASASAAILTTVIMTEPLRLTTLLASLEKLPRSLETLDVQVSKWDIELLFAIRQLFPGIRELVVRYGRGVLPADFFVSLGSNILYNLPQLHTLKLIADDDSTRNGRNRPGQNWGGGVGGHANANNNNNQAGLALGLVPPGMVPNHLILPHQHQHPALPLPLSAFGLNSASASHSGDEDFSPFPPFSSASGSSSSSSNQKLEHGDLKDYLVGWNRYCRSLRRVQLDRRVWWGRRWEGDGWVVGRD</sequence>
<dbReference type="AlphaFoldDB" id="A0A067SGR4"/>
<feature type="domain" description="F-box" evidence="2">
    <location>
        <begin position="1"/>
        <end position="51"/>
    </location>
</feature>
<keyword evidence="4" id="KW-1185">Reference proteome</keyword>
<organism evidence="3 4">
    <name type="scientific">Galerina marginata (strain CBS 339.88)</name>
    <dbReference type="NCBI Taxonomy" id="685588"/>
    <lineage>
        <taxon>Eukaryota</taxon>
        <taxon>Fungi</taxon>
        <taxon>Dikarya</taxon>
        <taxon>Basidiomycota</taxon>
        <taxon>Agaricomycotina</taxon>
        <taxon>Agaricomycetes</taxon>
        <taxon>Agaricomycetidae</taxon>
        <taxon>Agaricales</taxon>
        <taxon>Agaricineae</taxon>
        <taxon>Strophariaceae</taxon>
        <taxon>Galerina</taxon>
    </lineage>
</organism>
<dbReference type="HOGENOM" id="CLU_021923_0_0_1"/>
<dbReference type="PROSITE" id="PS50181">
    <property type="entry name" value="FBOX"/>
    <property type="match status" value="1"/>
</dbReference>
<reference evidence="4" key="1">
    <citation type="journal article" date="2014" name="Proc. Natl. Acad. Sci. U.S.A.">
        <title>Extensive sampling of basidiomycete genomes demonstrates inadequacy of the white-rot/brown-rot paradigm for wood decay fungi.</title>
        <authorList>
            <person name="Riley R."/>
            <person name="Salamov A.A."/>
            <person name="Brown D.W."/>
            <person name="Nagy L.G."/>
            <person name="Floudas D."/>
            <person name="Held B.W."/>
            <person name="Levasseur A."/>
            <person name="Lombard V."/>
            <person name="Morin E."/>
            <person name="Otillar R."/>
            <person name="Lindquist E.A."/>
            <person name="Sun H."/>
            <person name="LaButti K.M."/>
            <person name="Schmutz J."/>
            <person name="Jabbour D."/>
            <person name="Luo H."/>
            <person name="Baker S.E."/>
            <person name="Pisabarro A.G."/>
            <person name="Walton J.D."/>
            <person name="Blanchette R.A."/>
            <person name="Henrissat B."/>
            <person name="Martin F."/>
            <person name="Cullen D."/>
            <person name="Hibbett D.S."/>
            <person name="Grigoriev I.V."/>
        </authorList>
    </citation>
    <scope>NUCLEOTIDE SEQUENCE [LARGE SCALE GENOMIC DNA]</scope>
    <source>
        <strain evidence="4">CBS 339.88</strain>
    </source>
</reference>
<dbReference type="SUPFAM" id="SSF81383">
    <property type="entry name" value="F-box domain"/>
    <property type="match status" value="1"/>
</dbReference>
<accession>A0A067SGR4</accession>
<dbReference type="SUPFAM" id="SSF52047">
    <property type="entry name" value="RNI-like"/>
    <property type="match status" value="1"/>
</dbReference>
<dbReference type="InterPro" id="IPR036047">
    <property type="entry name" value="F-box-like_dom_sf"/>
</dbReference>
<evidence type="ECO:0000313" key="3">
    <source>
        <dbReference type="EMBL" id="KDR65923.1"/>
    </source>
</evidence>
<dbReference type="InterPro" id="IPR001810">
    <property type="entry name" value="F-box_dom"/>
</dbReference>
<dbReference type="InterPro" id="IPR032675">
    <property type="entry name" value="LRR_dom_sf"/>
</dbReference>
<dbReference type="CDD" id="cd09917">
    <property type="entry name" value="F-box_SF"/>
    <property type="match status" value="1"/>
</dbReference>
<protein>
    <recommendedName>
        <fullName evidence="2">F-box domain-containing protein</fullName>
    </recommendedName>
</protein>